<keyword evidence="3" id="KW-0472">Membrane</keyword>
<proteinExistence type="predicted"/>
<dbReference type="Gene3D" id="3.10.310.50">
    <property type="match status" value="1"/>
</dbReference>
<dbReference type="InterPro" id="IPR007621">
    <property type="entry name" value="TPM_dom"/>
</dbReference>
<evidence type="ECO:0000256" key="1">
    <source>
        <dbReference type="SAM" id="Coils"/>
    </source>
</evidence>
<keyword evidence="3" id="KW-0812">Transmembrane</keyword>
<feature type="region of interest" description="Disordered" evidence="2">
    <location>
        <begin position="698"/>
        <end position="768"/>
    </location>
</feature>
<feature type="signal peptide" evidence="4">
    <location>
        <begin position="1"/>
        <end position="23"/>
    </location>
</feature>
<name>A0ABS4NVD9_9BACL</name>
<organism evidence="6 7">
    <name type="scientific">Paenibacillus silagei</name>
    <dbReference type="NCBI Taxonomy" id="1670801"/>
    <lineage>
        <taxon>Bacteria</taxon>
        <taxon>Bacillati</taxon>
        <taxon>Bacillota</taxon>
        <taxon>Bacilli</taxon>
        <taxon>Bacillales</taxon>
        <taxon>Paenibacillaceae</taxon>
        <taxon>Paenibacillus</taxon>
    </lineage>
</organism>
<comment type="caution">
    <text evidence="6">The sequence shown here is derived from an EMBL/GenBank/DDBJ whole genome shotgun (WGS) entry which is preliminary data.</text>
</comment>
<reference evidence="6 7" key="1">
    <citation type="submission" date="2021-03" db="EMBL/GenBank/DDBJ databases">
        <title>Genomic Encyclopedia of Type Strains, Phase IV (KMG-IV): sequencing the most valuable type-strain genomes for metagenomic binning, comparative biology and taxonomic classification.</title>
        <authorList>
            <person name="Goeker M."/>
        </authorList>
    </citation>
    <scope>NUCLEOTIDE SEQUENCE [LARGE SCALE GENOMIC DNA]</scope>
    <source>
        <strain evidence="6 7">DSM 101953</strain>
    </source>
</reference>
<feature type="coiled-coil region" evidence="1">
    <location>
        <begin position="298"/>
        <end position="382"/>
    </location>
</feature>
<evidence type="ECO:0000313" key="7">
    <source>
        <dbReference type="Proteomes" id="UP000773462"/>
    </source>
</evidence>
<evidence type="ECO:0000256" key="4">
    <source>
        <dbReference type="SAM" id="SignalP"/>
    </source>
</evidence>
<sequence length="768" mass="82779">MRKNLTLALVLILSLLWIPGVYAANIPAQQGVITDEARLLSAQEVENLTGLATTGRYTFHVLTVDSLAGSNMSSYAADVYDTWGLKSRDILLLIAYENQLTEISFINPGLQDALDAWSLQQGGAAGNAAINKVLEKYFNPYAKNGDIPEGIRSVIQQMQAIGSSGQSSNTGSGAAGGADAGTAGAGSSPNGSSSRFPLLPVAGGLVLAALLILLLYVAITGMRRRKGLSVQREQLADLLVRANRALESLQPFQGIVQGKTGERVEGISKRLTSRLVEISALQTAGQAPLPPFYRLSALKAAAEQLQQTEGEFRASLEEEEKNIAVVSDADRNVKQQITELKQAAPELEEQRQQAALETGYTLEEIAQNLQELAEETAKADQLELFDPIAAQEITAQAKKRQQQIEQDMQDVGTFDDKLKAFPGVLATTRSRIAGLIDQNSLHNMKVKPYDSLEQASAAASSMEAPLHSGDMDEVRRIGADMDALLTEAVAMTERQAMIRQNNLKDLETVRSTWATLSQRRNELQSRLAGAKNRFARKHLDALEQLLEEAGGTLRQGAAEVPQLETWTSDARGEYDNARSGLDRLLALQDETASSMSSMSSSLDTLEERLDSLSRLFTEGQSRVDAAYKLLHSRGIASQNRFQLSLLPEYTELEQRLASGPYDLDQLEETGRSYASQIASFVEEANRLVRQKEEAERAAQMAMLREQQRREQARRRNSGPPGGGFGGGLGGGRSSGGSSWGGGGGGGRSSGGSSFGGGKSGRSSGGSKW</sequence>
<feature type="compositionally biased region" description="Low complexity" evidence="2">
    <location>
        <begin position="163"/>
        <end position="172"/>
    </location>
</feature>
<feature type="chain" id="PRO_5046275195" evidence="4">
    <location>
        <begin position="24"/>
        <end position="768"/>
    </location>
</feature>
<feature type="region of interest" description="Disordered" evidence="2">
    <location>
        <begin position="163"/>
        <end position="189"/>
    </location>
</feature>
<keyword evidence="4" id="KW-0732">Signal</keyword>
<feature type="domain" description="TPM" evidence="5">
    <location>
        <begin position="33"/>
        <end position="160"/>
    </location>
</feature>
<evidence type="ECO:0000256" key="2">
    <source>
        <dbReference type="SAM" id="MobiDB-lite"/>
    </source>
</evidence>
<keyword evidence="1" id="KW-0175">Coiled coil</keyword>
<feature type="compositionally biased region" description="Low complexity" evidence="2">
    <location>
        <begin position="180"/>
        <end position="189"/>
    </location>
</feature>
<dbReference type="RefSeq" id="WP_209876325.1">
    <property type="nucleotide sequence ID" value="NZ_JAGGLV010000014.1"/>
</dbReference>
<evidence type="ECO:0000256" key="3">
    <source>
        <dbReference type="SAM" id="Phobius"/>
    </source>
</evidence>
<keyword evidence="3" id="KW-1133">Transmembrane helix</keyword>
<feature type="transmembrane region" description="Helical" evidence="3">
    <location>
        <begin position="198"/>
        <end position="219"/>
    </location>
</feature>
<feature type="compositionally biased region" description="Gly residues" evidence="2">
    <location>
        <begin position="719"/>
        <end position="768"/>
    </location>
</feature>
<keyword evidence="7" id="KW-1185">Reference proteome</keyword>
<dbReference type="Proteomes" id="UP000773462">
    <property type="component" value="Unassembled WGS sequence"/>
</dbReference>
<dbReference type="Pfam" id="PF04536">
    <property type="entry name" value="TPM_phosphatase"/>
    <property type="match status" value="1"/>
</dbReference>
<evidence type="ECO:0000313" key="6">
    <source>
        <dbReference type="EMBL" id="MBP2114020.1"/>
    </source>
</evidence>
<gene>
    <name evidence="6" type="ORF">J2Z70_004181</name>
</gene>
<dbReference type="EMBL" id="JAGGLV010000014">
    <property type="protein sequence ID" value="MBP2114020.1"/>
    <property type="molecule type" value="Genomic_DNA"/>
</dbReference>
<evidence type="ECO:0000259" key="5">
    <source>
        <dbReference type="Pfam" id="PF04536"/>
    </source>
</evidence>
<protein>
    <submittedName>
        <fullName evidence="6">Nucleic acid-binding Zn-ribbon protein</fullName>
    </submittedName>
</protein>
<accession>A0ABS4NVD9</accession>